<dbReference type="AlphaFoldDB" id="X1C3Q9"/>
<dbReference type="EMBL" id="BART01010334">
    <property type="protein sequence ID" value="GAG87972.1"/>
    <property type="molecule type" value="Genomic_DNA"/>
</dbReference>
<reference evidence="2" key="1">
    <citation type="journal article" date="2014" name="Front. Microbiol.">
        <title>High frequency of phylogenetically diverse reductive dehalogenase-homologous genes in deep subseafloor sedimentary metagenomes.</title>
        <authorList>
            <person name="Kawai M."/>
            <person name="Futagami T."/>
            <person name="Toyoda A."/>
            <person name="Takaki Y."/>
            <person name="Nishi S."/>
            <person name="Hori S."/>
            <person name="Arai W."/>
            <person name="Tsubouchi T."/>
            <person name="Morono Y."/>
            <person name="Uchiyama I."/>
            <person name="Ito T."/>
            <person name="Fujiyama A."/>
            <person name="Inagaki F."/>
            <person name="Takami H."/>
        </authorList>
    </citation>
    <scope>NUCLEOTIDE SEQUENCE</scope>
    <source>
        <strain evidence="2">Expedition CK06-06</strain>
    </source>
</reference>
<proteinExistence type="predicted"/>
<feature type="domain" description="DUF1989" evidence="1">
    <location>
        <begin position="5"/>
        <end position="46"/>
    </location>
</feature>
<feature type="non-terminal residue" evidence="2">
    <location>
        <position position="50"/>
    </location>
</feature>
<gene>
    <name evidence="2" type="ORF">S01H4_22518</name>
</gene>
<protein>
    <recommendedName>
        <fullName evidence="1">DUF1989 domain-containing protein</fullName>
    </recommendedName>
</protein>
<dbReference type="Pfam" id="PF09347">
    <property type="entry name" value="DUF1989"/>
    <property type="match status" value="1"/>
</dbReference>
<comment type="caution">
    <text evidence="2">The sequence shown here is derived from an EMBL/GenBank/DDBJ whole genome shotgun (WGS) entry which is preliminary data.</text>
</comment>
<dbReference type="InterPro" id="IPR018959">
    <property type="entry name" value="DUF1989"/>
</dbReference>
<name>X1C3Q9_9ZZZZ</name>
<evidence type="ECO:0000259" key="1">
    <source>
        <dbReference type="Pfam" id="PF09347"/>
    </source>
</evidence>
<sequence length="50" mass="5506">MEDVDSAGVFNAFMPRPIDKHGNVSWAESPAKDGDYIDFLAEMDVLVAFS</sequence>
<accession>X1C3Q9</accession>
<evidence type="ECO:0000313" key="2">
    <source>
        <dbReference type="EMBL" id="GAG87972.1"/>
    </source>
</evidence>
<organism evidence="2">
    <name type="scientific">marine sediment metagenome</name>
    <dbReference type="NCBI Taxonomy" id="412755"/>
    <lineage>
        <taxon>unclassified sequences</taxon>
        <taxon>metagenomes</taxon>
        <taxon>ecological metagenomes</taxon>
    </lineage>
</organism>